<dbReference type="InterPro" id="IPR000387">
    <property type="entry name" value="Tyr_Pase_dom"/>
</dbReference>
<feature type="domain" description="Tyrosine specific protein phosphatases" evidence="8">
    <location>
        <begin position="1229"/>
        <end position="1301"/>
    </location>
</feature>
<dbReference type="InterPro" id="IPR000742">
    <property type="entry name" value="EGF"/>
</dbReference>
<keyword evidence="10" id="KW-1185">Reference proteome</keyword>
<dbReference type="EC" id="3.1.3.48" evidence="2"/>
<dbReference type="InterPro" id="IPR000242">
    <property type="entry name" value="PTP_cat"/>
</dbReference>
<dbReference type="PROSITE" id="PS50055">
    <property type="entry name" value="TYR_PHOSPHATASE_PTP"/>
    <property type="match status" value="1"/>
</dbReference>
<dbReference type="SMART" id="SM00261">
    <property type="entry name" value="FU"/>
    <property type="match status" value="5"/>
</dbReference>
<proteinExistence type="inferred from homology"/>
<dbReference type="Proteomes" id="UP001164746">
    <property type="component" value="Chromosome 10"/>
</dbReference>
<dbReference type="PANTHER" id="PTHR19134:SF562">
    <property type="entry name" value="PROTEIN-TYROSINE-PHOSPHATASE"/>
    <property type="match status" value="1"/>
</dbReference>
<dbReference type="InterPro" id="IPR009030">
    <property type="entry name" value="Growth_fac_rcpt_cys_sf"/>
</dbReference>
<feature type="compositionally biased region" description="Basic residues" evidence="5">
    <location>
        <begin position="35"/>
        <end position="45"/>
    </location>
</feature>
<dbReference type="SMART" id="SM00404">
    <property type="entry name" value="PTPc_motif"/>
    <property type="match status" value="2"/>
</dbReference>
<feature type="region of interest" description="Disordered" evidence="5">
    <location>
        <begin position="1"/>
        <end position="45"/>
    </location>
</feature>
<dbReference type="Gene3D" id="3.90.190.10">
    <property type="entry name" value="Protein tyrosine phosphatase superfamily"/>
    <property type="match status" value="2"/>
</dbReference>
<evidence type="ECO:0000256" key="4">
    <source>
        <dbReference type="ARBA" id="ARBA00022912"/>
    </source>
</evidence>
<dbReference type="SUPFAM" id="SSF52799">
    <property type="entry name" value="(Phosphotyrosine protein) phosphatases II"/>
    <property type="match status" value="2"/>
</dbReference>
<dbReference type="InterPro" id="IPR006212">
    <property type="entry name" value="Furin_repeat"/>
</dbReference>
<evidence type="ECO:0000313" key="10">
    <source>
        <dbReference type="Proteomes" id="UP001164746"/>
    </source>
</evidence>
<organism evidence="9 10">
    <name type="scientific">Mya arenaria</name>
    <name type="common">Soft-shell clam</name>
    <dbReference type="NCBI Taxonomy" id="6604"/>
    <lineage>
        <taxon>Eukaryota</taxon>
        <taxon>Metazoa</taxon>
        <taxon>Spiralia</taxon>
        <taxon>Lophotrochozoa</taxon>
        <taxon>Mollusca</taxon>
        <taxon>Bivalvia</taxon>
        <taxon>Autobranchia</taxon>
        <taxon>Heteroconchia</taxon>
        <taxon>Euheterodonta</taxon>
        <taxon>Imparidentia</taxon>
        <taxon>Neoheterodontei</taxon>
        <taxon>Myida</taxon>
        <taxon>Myoidea</taxon>
        <taxon>Myidae</taxon>
        <taxon>Mya</taxon>
    </lineage>
</organism>
<evidence type="ECO:0000259" key="8">
    <source>
        <dbReference type="PROSITE" id="PS50056"/>
    </source>
</evidence>
<dbReference type="PRINTS" id="PR00700">
    <property type="entry name" value="PRTYPHPHTASE"/>
</dbReference>
<sequence length="1321" mass="145000">MAHADPSMTQESDEPLAVVSPEEPTQPLHTSTPKKPIHTSKTGKGRPVRRLLKLKKTGEIKMADGSTIIAITTIILSFVVQTWCQDCLPCSCCKLGTACSGTKDGIDNYCLGGCMDGYMSSQCQKPCVNKLCQRCSKSGTCDTCYDNYYGEQCTSKCPSTCKTCTSSNSCTSCKDGYHNGSETTCLYPCKTLCLSCSNSTSCTACKVRSGVGYYGSDCSIQCSNKCKAFLCDINGNCLQCDDPNFKGDNCDRCVDGKYGNQCKKNCPVNCISCESDTHCTSCTDEFTGITCSTRTECPDNCYNSSFCLSTGKCESCKDGLYGEYCNMTCSRNCRYGYCNQDGSCKAGCKDGFNGSMCEIKICPPNCTCNTSNNCIGCNSNYFGPSCSLTCSSCKVNVCPVDRLNAVKCDECADGKYGNLCNESCPKNCLNDSCNQDGSCKSGCEDRFNGSRCEQRICPPNCTCNTSNNCIGCKSNYFGPSCSLSCSSCKDIICPVDRINAVKCDECADGKYGNLCNERCSDNCLNNRCDQDSGACTCENEYKFQNGTCVRSICPANCSTCTSSDNCTSCVDEYYHGDTCEHECSNCRSGTTCGKSDGYCQDECADGFSGYYCSTPCNDGCDTCTRSQTNECRACRTGRHGYDGSYYTCSNTCNYTCANNSCDALNGQCDQGCVDGYFGPFCNISCASNCKSCHHDNGLCDLCAYDYWGEYCLNNCSENCTHINESLSSCDIASGKCKYGCQHGTHGSLCSIECDQKCIASESGVRECRHTDGQCTQGCITGYKQGNTGCIDVLTFSEASVGARTSGAVIGGAVGGVVALLATALIWLFPKRRMAQSFKTQLLLPVFIMLLTIRPKTLNLKMVLKTILQDENKEDRSPDCQDTIVITKASTGQSKTKKLRNSAGRSEQLENSVKGQTPIKDASNDITHNKDTGDVYYNMNEVAVKDLGLFVATKDKAYFLEEFKKLPEGPTEKTMQDYSVFWRMIWQQKVGKIVMLTNLVEDGKPKCDQYWPDHGTTKQYGEIHVTCLTEDMYADFLMLTFSVKMDKEDRAVQHLHFTSWPDKGVPDDVTSLVDFRHRVLQTKSPLDGPTLVHCSTPVTTEGFTAYLSDSENEQRQIKQFKSYKQRKKFVLAMTPLDETVADFLCLTIQETAACIVDMENDSSLYIPDVGTQAKFGSYTVDNLREKSTSYSVNRVLRISYNGRGGPKEHTVSHYEYTGWPDNAEVPESAKNFLHLVKEVETKSASGSVIAHCKTGGGRCGMFAAVWTILEKTGIEHEVSIFNTVRQLRARRPNALCTSEQYSFCYECVREYLQTFDIYSNFS</sequence>
<keyword evidence="6" id="KW-0472">Membrane</keyword>
<feature type="compositionally biased region" description="Polar residues" evidence="5">
    <location>
        <begin position="902"/>
        <end position="914"/>
    </location>
</feature>
<feature type="domain" description="Tyrosine-protein phosphatase" evidence="7">
    <location>
        <begin position="909"/>
        <end position="1310"/>
    </location>
</feature>
<dbReference type="SUPFAM" id="SSF57184">
    <property type="entry name" value="Growth factor receptor domain"/>
    <property type="match status" value="1"/>
</dbReference>
<keyword evidence="3" id="KW-0378">Hydrolase</keyword>
<reference evidence="9" key="1">
    <citation type="submission" date="2022-11" db="EMBL/GenBank/DDBJ databases">
        <title>Centuries of genome instability and evolution in soft-shell clam transmissible cancer (bioRxiv).</title>
        <authorList>
            <person name="Hart S.F.M."/>
            <person name="Yonemitsu M.A."/>
            <person name="Giersch R.M."/>
            <person name="Beal B.F."/>
            <person name="Arriagada G."/>
            <person name="Davis B.W."/>
            <person name="Ostrander E.A."/>
            <person name="Goff S.P."/>
            <person name="Metzger M.J."/>
        </authorList>
    </citation>
    <scope>NUCLEOTIDE SEQUENCE</scope>
    <source>
        <strain evidence="9">MELC-2E11</strain>
        <tissue evidence="9">Siphon/mantle</tissue>
    </source>
</reference>
<dbReference type="PROSITE" id="PS50056">
    <property type="entry name" value="TYR_PHOSPHATASE_2"/>
    <property type="match status" value="1"/>
</dbReference>
<feature type="transmembrane region" description="Helical" evidence="6">
    <location>
        <begin position="841"/>
        <end position="857"/>
    </location>
</feature>
<dbReference type="InterPro" id="IPR050348">
    <property type="entry name" value="Protein-Tyr_Phosphatase"/>
</dbReference>
<keyword evidence="6" id="KW-1133">Transmembrane helix</keyword>
<evidence type="ECO:0000256" key="6">
    <source>
        <dbReference type="SAM" id="Phobius"/>
    </source>
</evidence>
<keyword evidence="4" id="KW-0904">Protein phosphatase</keyword>
<gene>
    <name evidence="9" type="ORF">MAR_031089</name>
</gene>
<comment type="similarity">
    <text evidence="1">Belongs to the protein-tyrosine phosphatase family.</text>
</comment>
<dbReference type="InterPro" id="IPR003595">
    <property type="entry name" value="Tyr_Pase_cat"/>
</dbReference>
<dbReference type="Pfam" id="PF00102">
    <property type="entry name" value="Y_phosphatase"/>
    <property type="match status" value="2"/>
</dbReference>
<dbReference type="EMBL" id="CP111021">
    <property type="protein sequence ID" value="WAR16495.1"/>
    <property type="molecule type" value="Genomic_DNA"/>
</dbReference>
<evidence type="ECO:0000256" key="3">
    <source>
        <dbReference type="ARBA" id="ARBA00022801"/>
    </source>
</evidence>
<dbReference type="CDD" id="cd00047">
    <property type="entry name" value="PTPc"/>
    <property type="match status" value="1"/>
</dbReference>
<feature type="transmembrane region" description="Helical" evidence="6">
    <location>
        <begin position="807"/>
        <end position="829"/>
    </location>
</feature>
<dbReference type="InterPro" id="IPR029021">
    <property type="entry name" value="Prot-tyrosine_phosphatase-like"/>
</dbReference>
<evidence type="ECO:0000256" key="5">
    <source>
        <dbReference type="SAM" id="MobiDB-lite"/>
    </source>
</evidence>
<feature type="region of interest" description="Disordered" evidence="5">
    <location>
        <begin position="894"/>
        <end position="924"/>
    </location>
</feature>
<dbReference type="SMART" id="SM00194">
    <property type="entry name" value="PTPc"/>
    <property type="match status" value="1"/>
</dbReference>
<evidence type="ECO:0000256" key="1">
    <source>
        <dbReference type="ARBA" id="ARBA00009580"/>
    </source>
</evidence>
<evidence type="ECO:0000256" key="2">
    <source>
        <dbReference type="ARBA" id="ARBA00013064"/>
    </source>
</evidence>
<name>A0ABY7F409_MYAAR</name>
<keyword evidence="6" id="KW-0812">Transmembrane</keyword>
<accession>A0ABY7F409</accession>
<dbReference type="PANTHER" id="PTHR19134">
    <property type="entry name" value="RECEPTOR-TYPE TYROSINE-PROTEIN PHOSPHATASE"/>
    <property type="match status" value="1"/>
</dbReference>
<protein>
    <recommendedName>
        <fullName evidence="2">protein-tyrosine-phosphatase</fullName>
        <ecNumber evidence="2">3.1.3.48</ecNumber>
    </recommendedName>
</protein>
<evidence type="ECO:0000313" key="9">
    <source>
        <dbReference type="EMBL" id="WAR16495.1"/>
    </source>
</evidence>
<evidence type="ECO:0000259" key="7">
    <source>
        <dbReference type="PROSITE" id="PS50055"/>
    </source>
</evidence>
<dbReference type="SMART" id="SM00181">
    <property type="entry name" value="EGF"/>
    <property type="match status" value="16"/>
</dbReference>